<proteinExistence type="predicted"/>
<evidence type="ECO:0000256" key="1">
    <source>
        <dbReference type="SAM" id="MobiDB-lite"/>
    </source>
</evidence>
<protein>
    <submittedName>
        <fullName evidence="3">Uncharacterized protein</fullName>
    </submittedName>
</protein>
<keyword evidence="4" id="KW-1185">Reference proteome</keyword>
<sequence length="364" mass="39980">MVIPGEATSNRYVASSDGAPPVPPPGGYRGAQRSRAPQLPPGAPVPPRGSTADKPKRTWMGIAALIVAAVYVIVLVIVLNVGGSHTLYGFNMLALQIAVLVFVLVALFTPGARGWGSAALALCLVANVATVGAAGALTSAYTGNYENLKSDDQKFWEKYPGIKDEEPVYLIGGPSYEEYKADADELLGQVRNRLTTDFGFSWTEPADEMKRPIRNGYGGESWFFTYTSEKWMTNEAVHGVSDKTAVMNSINSVVNDFGYDDMYSLTEPGYRDDKVLEQLYGSAEPTEQAIWEFYADDYDANFTLYVQIVDLSMDTEDGRFRKDREDWNARSGEPLEGVILYVVTGPTISEDDEDAFDKLLAEYE</sequence>
<gene>
    <name evidence="3" type="ORF">FVP60_00370</name>
</gene>
<comment type="caution">
    <text evidence="3">The sequence shown here is derived from an EMBL/GenBank/DDBJ whole genome shotgun (WGS) entry which is preliminary data.</text>
</comment>
<feature type="compositionally biased region" description="Pro residues" evidence="1">
    <location>
        <begin position="38"/>
        <end position="47"/>
    </location>
</feature>
<evidence type="ECO:0000313" key="4">
    <source>
        <dbReference type="Proteomes" id="UP000321196"/>
    </source>
</evidence>
<feature type="transmembrane region" description="Helical" evidence="2">
    <location>
        <begin position="120"/>
        <end position="141"/>
    </location>
</feature>
<keyword evidence="2" id="KW-1133">Transmembrane helix</keyword>
<dbReference type="AlphaFoldDB" id="A0A5C8HR38"/>
<dbReference type="RefSeq" id="WP_147824304.1">
    <property type="nucleotide sequence ID" value="NZ_BAAARG010000001.1"/>
</dbReference>
<evidence type="ECO:0000313" key="3">
    <source>
        <dbReference type="EMBL" id="TXK05493.1"/>
    </source>
</evidence>
<feature type="region of interest" description="Disordered" evidence="1">
    <location>
        <begin position="1"/>
        <end position="53"/>
    </location>
</feature>
<reference evidence="3 4" key="1">
    <citation type="submission" date="2019-08" db="EMBL/GenBank/DDBJ databases">
        <authorList>
            <person name="Dong K."/>
        </authorList>
    </citation>
    <scope>NUCLEOTIDE SEQUENCE [LARGE SCALE GENOMIC DNA]</scope>
    <source>
        <strain evidence="3 4">M4-8</strain>
    </source>
</reference>
<keyword evidence="2" id="KW-0812">Transmembrane</keyword>
<dbReference type="EMBL" id="VRSW01000001">
    <property type="protein sequence ID" value="TXK05493.1"/>
    <property type="molecule type" value="Genomic_DNA"/>
</dbReference>
<feature type="transmembrane region" description="Helical" evidence="2">
    <location>
        <begin position="58"/>
        <end position="81"/>
    </location>
</feature>
<keyword evidence="2" id="KW-0472">Membrane</keyword>
<name>A0A5C8HR38_9MICO</name>
<feature type="transmembrane region" description="Helical" evidence="2">
    <location>
        <begin position="87"/>
        <end position="108"/>
    </location>
</feature>
<accession>A0A5C8HR38</accession>
<dbReference type="OrthoDB" id="5043455at2"/>
<evidence type="ECO:0000256" key="2">
    <source>
        <dbReference type="SAM" id="Phobius"/>
    </source>
</evidence>
<dbReference type="Proteomes" id="UP000321196">
    <property type="component" value="Unassembled WGS sequence"/>
</dbReference>
<organism evidence="3 4">
    <name type="scientific">Microbacterium mitrae</name>
    <dbReference type="NCBI Taxonomy" id="664640"/>
    <lineage>
        <taxon>Bacteria</taxon>
        <taxon>Bacillati</taxon>
        <taxon>Actinomycetota</taxon>
        <taxon>Actinomycetes</taxon>
        <taxon>Micrococcales</taxon>
        <taxon>Microbacteriaceae</taxon>
        <taxon>Microbacterium</taxon>
    </lineage>
</organism>